<evidence type="ECO:0000256" key="1">
    <source>
        <dbReference type="SAM" id="Phobius"/>
    </source>
</evidence>
<dbReference type="PANTHER" id="PTHR36305">
    <property type="entry name" value="PHOSPHATIDYLGLYCEROPHOSPHATASE A"/>
    <property type="match status" value="1"/>
</dbReference>
<feature type="domain" description="YutG/PgpA" evidence="2">
    <location>
        <begin position="8"/>
        <end position="147"/>
    </location>
</feature>
<dbReference type="HOGENOM" id="CLU_103734_1_2_10"/>
<dbReference type="Proteomes" id="UP000033109">
    <property type="component" value="Chromosome"/>
</dbReference>
<accession>A0A0E3ZFB2</accession>
<dbReference type="PIRSF" id="PIRSF006162">
    <property type="entry name" value="PgpA"/>
    <property type="match status" value="1"/>
</dbReference>
<dbReference type="GO" id="GO:0006629">
    <property type="term" value="P:lipid metabolic process"/>
    <property type="evidence" value="ECO:0007669"/>
    <property type="project" value="InterPro"/>
</dbReference>
<name>A0A0E3ZFB2_9BACT</name>
<dbReference type="Pfam" id="PF04608">
    <property type="entry name" value="PgpA"/>
    <property type="match status" value="1"/>
</dbReference>
<feature type="transmembrane region" description="Helical" evidence="1">
    <location>
        <begin position="44"/>
        <end position="63"/>
    </location>
</feature>
<feature type="transmembrane region" description="Helical" evidence="1">
    <location>
        <begin position="83"/>
        <end position="106"/>
    </location>
</feature>
<dbReference type="OrthoDB" id="9804091at2"/>
<evidence type="ECO:0000259" key="2">
    <source>
        <dbReference type="Pfam" id="PF04608"/>
    </source>
</evidence>
<keyword evidence="1" id="KW-0472">Membrane</keyword>
<gene>
    <name evidence="3" type="ORF">PKOR_15455</name>
</gene>
<protein>
    <submittedName>
        <fullName evidence="3">Phosphatidylglycerophosphatase</fullName>
    </submittedName>
</protein>
<dbReference type="InterPro" id="IPR007686">
    <property type="entry name" value="YutG/PgpA"/>
</dbReference>
<keyword evidence="1" id="KW-0812">Transmembrane</keyword>
<keyword evidence="1" id="KW-1133">Transmembrane helix</keyword>
<dbReference type="InterPro" id="IPR026037">
    <property type="entry name" value="PgpA"/>
</dbReference>
<dbReference type="PATRIC" id="fig|400092.3.peg.3372"/>
<reference evidence="3 4" key="1">
    <citation type="journal article" date="2015" name="Sci. Rep.">
        <title>Unraveling adaptation of Pontibacter korlensis to radiation and infertility in desert through complete genome and comparative transcriptomic analysis.</title>
        <authorList>
            <person name="Dai J."/>
            <person name="Dai W."/>
            <person name="Qiu C."/>
            <person name="Yang Z."/>
            <person name="Zhang Y."/>
            <person name="Zhou M."/>
            <person name="Zhang L."/>
            <person name="Fang C."/>
            <person name="Gao Q."/>
            <person name="Yang Q."/>
            <person name="Li X."/>
            <person name="Wang Z."/>
            <person name="Wang Z."/>
            <person name="Jia Z."/>
            <person name="Chen X."/>
        </authorList>
    </citation>
    <scope>NUCLEOTIDE SEQUENCE [LARGE SCALE GENOMIC DNA]</scope>
    <source>
        <strain evidence="3 4">X14-1T</strain>
    </source>
</reference>
<dbReference type="STRING" id="400092.PKOR_15455"/>
<dbReference type="AlphaFoldDB" id="A0A0E3ZFB2"/>
<sequence length="153" mass="16517">MITVHKLVSTSLGIGYIGRGGGTVAAVMACLCLYLMHMAGGSQLVWWLPAVTVLLTALGVWSADEVEPHWGKDDKKVVIDEVAGMYISLLLIPVTPGSLIAGLVLFRFFDIVKPLYIRRLEKVGGGLGVMLDDVVAGVYANIVLQTLLYFKIL</sequence>
<dbReference type="RefSeq" id="WP_046311902.1">
    <property type="nucleotide sequence ID" value="NZ_CBCSCY010000047.1"/>
</dbReference>
<dbReference type="PANTHER" id="PTHR36305:SF1">
    <property type="entry name" value="PHOSPHATIDYLGLYCEROPHOSPHATASE A"/>
    <property type="match status" value="1"/>
</dbReference>
<dbReference type="SUPFAM" id="SSF101307">
    <property type="entry name" value="YutG-like"/>
    <property type="match status" value="1"/>
</dbReference>
<dbReference type="PROSITE" id="PS51257">
    <property type="entry name" value="PROKAR_LIPOPROTEIN"/>
    <property type="match status" value="1"/>
</dbReference>
<feature type="transmembrane region" description="Helical" evidence="1">
    <location>
        <begin position="127"/>
        <end position="150"/>
    </location>
</feature>
<dbReference type="KEGG" id="pko:PKOR_15455"/>
<evidence type="ECO:0000313" key="3">
    <source>
        <dbReference type="EMBL" id="AKD04225.1"/>
    </source>
</evidence>
<keyword evidence="4" id="KW-1185">Reference proteome</keyword>
<dbReference type="EMBL" id="CP009621">
    <property type="protein sequence ID" value="AKD04225.1"/>
    <property type="molecule type" value="Genomic_DNA"/>
</dbReference>
<dbReference type="GO" id="GO:0008962">
    <property type="term" value="F:phosphatidylglycerophosphatase activity"/>
    <property type="evidence" value="ECO:0007669"/>
    <property type="project" value="InterPro"/>
</dbReference>
<evidence type="ECO:0000313" key="4">
    <source>
        <dbReference type="Proteomes" id="UP000033109"/>
    </source>
</evidence>
<dbReference type="InterPro" id="IPR036681">
    <property type="entry name" value="PgpA-like_sf"/>
</dbReference>
<feature type="transmembrane region" description="Helical" evidence="1">
    <location>
        <begin position="16"/>
        <end position="37"/>
    </location>
</feature>
<proteinExistence type="predicted"/>
<organism evidence="3 4">
    <name type="scientific">Pontibacter korlensis</name>
    <dbReference type="NCBI Taxonomy" id="400092"/>
    <lineage>
        <taxon>Bacteria</taxon>
        <taxon>Pseudomonadati</taxon>
        <taxon>Bacteroidota</taxon>
        <taxon>Cytophagia</taxon>
        <taxon>Cytophagales</taxon>
        <taxon>Hymenobacteraceae</taxon>
        <taxon>Pontibacter</taxon>
    </lineage>
</organism>
<dbReference type="CDD" id="cd06971">
    <property type="entry name" value="PgpA"/>
    <property type="match status" value="1"/>
</dbReference>